<feature type="compositionally biased region" description="Basic and acidic residues" evidence="12">
    <location>
        <begin position="407"/>
        <end position="418"/>
    </location>
</feature>
<comment type="cofactor">
    <cofactor evidence="1">
        <name>Mn(2+)</name>
        <dbReference type="ChEBI" id="CHEBI:29035"/>
    </cofactor>
</comment>
<feature type="region of interest" description="Disordered" evidence="12">
    <location>
        <begin position="378"/>
        <end position="418"/>
    </location>
</feature>
<reference evidence="14" key="1">
    <citation type="submission" date="2024-03" db="EMBL/GenBank/DDBJ databases">
        <title>WGS assembly of Saponaria officinalis var. Norfolk2.</title>
        <authorList>
            <person name="Jenkins J."/>
            <person name="Shu S."/>
            <person name="Grimwood J."/>
            <person name="Barry K."/>
            <person name="Goodstein D."/>
            <person name="Schmutz J."/>
            <person name="Leebens-Mack J."/>
            <person name="Osbourn A."/>
        </authorList>
    </citation>
    <scope>NUCLEOTIDE SEQUENCE [LARGE SCALE GENOMIC DNA]</scope>
    <source>
        <strain evidence="14">JIC</strain>
    </source>
</reference>
<dbReference type="SMART" id="SM00332">
    <property type="entry name" value="PP2Cc"/>
    <property type="match status" value="1"/>
</dbReference>
<comment type="cofactor">
    <cofactor evidence="2">
        <name>Mg(2+)</name>
        <dbReference type="ChEBI" id="CHEBI:18420"/>
    </cofactor>
</comment>
<keyword evidence="6" id="KW-0378">Hydrolase</keyword>
<dbReference type="InterPro" id="IPR036457">
    <property type="entry name" value="PPM-type-like_dom_sf"/>
</dbReference>
<protein>
    <recommendedName>
        <fullName evidence="4">protein-serine/threonine phosphatase</fullName>
        <ecNumber evidence="4">3.1.3.16</ecNumber>
    </recommendedName>
</protein>
<dbReference type="InterPro" id="IPR015655">
    <property type="entry name" value="PP2C"/>
</dbReference>
<feature type="compositionally biased region" description="Polar residues" evidence="12">
    <location>
        <begin position="378"/>
        <end position="397"/>
    </location>
</feature>
<dbReference type="EMBL" id="JBDFQZ010000009">
    <property type="protein sequence ID" value="KAK9692217.1"/>
    <property type="molecule type" value="Genomic_DNA"/>
</dbReference>
<dbReference type="PROSITE" id="PS51746">
    <property type="entry name" value="PPM_2"/>
    <property type="match status" value="1"/>
</dbReference>
<evidence type="ECO:0000256" key="10">
    <source>
        <dbReference type="ARBA" id="ARBA00047761"/>
    </source>
</evidence>
<dbReference type="GO" id="GO:0004722">
    <property type="term" value="F:protein serine/threonine phosphatase activity"/>
    <property type="evidence" value="ECO:0007669"/>
    <property type="project" value="UniProtKB-EC"/>
</dbReference>
<evidence type="ECO:0000256" key="3">
    <source>
        <dbReference type="ARBA" id="ARBA00006702"/>
    </source>
</evidence>
<dbReference type="AlphaFoldDB" id="A0AAW1IQ90"/>
<comment type="caution">
    <text evidence="14">The sequence shown here is derived from an EMBL/GenBank/DDBJ whole genome shotgun (WGS) entry which is preliminary data.</text>
</comment>
<evidence type="ECO:0000256" key="9">
    <source>
        <dbReference type="ARBA" id="ARBA00023211"/>
    </source>
</evidence>
<proteinExistence type="inferred from homology"/>
<dbReference type="SUPFAM" id="SSF81606">
    <property type="entry name" value="PP2C-like"/>
    <property type="match status" value="1"/>
</dbReference>
<keyword evidence="7" id="KW-0460">Magnesium</keyword>
<evidence type="ECO:0000256" key="6">
    <source>
        <dbReference type="ARBA" id="ARBA00022801"/>
    </source>
</evidence>
<feature type="compositionally biased region" description="Basic residues" evidence="12">
    <location>
        <begin position="21"/>
        <end position="32"/>
    </location>
</feature>
<keyword evidence="8" id="KW-0904">Protein phosphatase</keyword>
<evidence type="ECO:0000256" key="8">
    <source>
        <dbReference type="ARBA" id="ARBA00022912"/>
    </source>
</evidence>
<evidence type="ECO:0000256" key="11">
    <source>
        <dbReference type="ARBA" id="ARBA00048336"/>
    </source>
</evidence>
<dbReference type="Proteomes" id="UP001443914">
    <property type="component" value="Unassembled WGS sequence"/>
</dbReference>
<evidence type="ECO:0000256" key="7">
    <source>
        <dbReference type="ARBA" id="ARBA00022842"/>
    </source>
</evidence>
<dbReference type="InterPro" id="IPR001932">
    <property type="entry name" value="PPM-type_phosphatase-like_dom"/>
</dbReference>
<dbReference type="CDD" id="cd00143">
    <property type="entry name" value="PP2Cc"/>
    <property type="match status" value="1"/>
</dbReference>
<evidence type="ECO:0000256" key="2">
    <source>
        <dbReference type="ARBA" id="ARBA00001946"/>
    </source>
</evidence>
<comment type="catalytic activity">
    <reaction evidence="10">
        <text>O-phospho-L-seryl-[protein] + H2O = L-seryl-[protein] + phosphate</text>
        <dbReference type="Rhea" id="RHEA:20629"/>
        <dbReference type="Rhea" id="RHEA-COMP:9863"/>
        <dbReference type="Rhea" id="RHEA-COMP:11604"/>
        <dbReference type="ChEBI" id="CHEBI:15377"/>
        <dbReference type="ChEBI" id="CHEBI:29999"/>
        <dbReference type="ChEBI" id="CHEBI:43474"/>
        <dbReference type="ChEBI" id="CHEBI:83421"/>
        <dbReference type="EC" id="3.1.3.16"/>
    </reaction>
</comment>
<feature type="domain" description="PPM-type phosphatase" evidence="13">
    <location>
        <begin position="61"/>
        <end position="370"/>
    </location>
</feature>
<evidence type="ECO:0000313" key="14">
    <source>
        <dbReference type="EMBL" id="KAK9692217.1"/>
    </source>
</evidence>
<name>A0AAW1IQ90_SAPOF</name>
<evidence type="ECO:0000313" key="15">
    <source>
        <dbReference type="Proteomes" id="UP001443914"/>
    </source>
</evidence>
<evidence type="ECO:0000256" key="12">
    <source>
        <dbReference type="SAM" id="MobiDB-lite"/>
    </source>
</evidence>
<dbReference type="Gene3D" id="3.60.40.10">
    <property type="entry name" value="PPM-type phosphatase domain"/>
    <property type="match status" value="1"/>
</dbReference>
<keyword evidence="15" id="KW-1185">Reference proteome</keyword>
<feature type="region of interest" description="Disordered" evidence="12">
    <location>
        <begin position="1"/>
        <end position="36"/>
    </location>
</feature>
<keyword evidence="5" id="KW-0479">Metal-binding</keyword>
<dbReference type="Pfam" id="PF00481">
    <property type="entry name" value="PP2C"/>
    <property type="match status" value="1"/>
</dbReference>
<evidence type="ECO:0000259" key="13">
    <source>
        <dbReference type="PROSITE" id="PS51746"/>
    </source>
</evidence>
<gene>
    <name evidence="14" type="ORF">RND81_09G249200</name>
</gene>
<organism evidence="14 15">
    <name type="scientific">Saponaria officinalis</name>
    <name type="common">Common soapwort</name>
    <name type="synonym">Lychnis saponaria</name>
    <dbReference type="NCBI Taxonomy" id="3572"/>
    <lineage>
        <taxon>Eukaryota</taxon>
        <taxon>Viridiplantae</taxon>
        <taxon>Streptophyta</taxon>
        <taxon>Embryophyta</taxon>
        <taxon>Tracheophyta</taxon>
        <taxon>Spermatophyta</taxon>
        <taxon>Magnoliopsida</taxon>
        <taxon>eudicotyledons</taxon>
        <taxon>Gunneridae</taxon>
        <taxon>Pentapetalae</taxon>
        <taxon>Caryophyllales</taxon>
        <taxon>Caryophyllaceae</taxon>
        <taxon>Caryophylleae</taxon>
        <taxon>Saponaria</taxon>
    </lineage>
</organism>
<comment type="catalytic activity">
    <reaction evidence="11">
        <text>O-phospho-L-threonyl-[protein] + H2O = L-threonyl-[protein] + phosphate</text>
        <dbReference type="Rhea" id="RHEA:47004"/>
        <dbReference type="Rhea" id="RHEA-COMP:11060"/>
        <dbReference type="Rhea" id="RHEA-COMP:11605"/>
        <dbReference type="ChEBI" id="CHEBI:15377"/>
        <dbReference type="ChEBI" id="CHEBI:30013"/>
        <dbReference type="ChEBI" id="CHEBI:43474"/>
        <dbReference type="ChEBI" id="CHEBI:61977"/>
        <dbReference type="EC" id="3.1.3.16"/>
    </reaction>
</comment>
<evidence type="ECO:0000256" key="4">
    <source>
        <dbReference type="ARBA" id="ARBA00013081"/>
    </source>
</evidence>
<evidence type="ECO:0000256" key="5">
    <source>
        <dbReference type="ARBA" id="ARBA00022723"/>
    </source>
</evidence>
<sequence length="453" mass="50127">MGSCLSSESRAPGSPSGPLGIKRRKNSKKRWGSRSSSFDYKKDEHLLKIPGRLSFNGSSDIASLFTQQGRKGTNQDAMVVWENFCSRTDTVFCGVFDGHGPYGHLVAKRVRDSLPQKLNAHWDANVKDDVSLNSEHASFTSADEESRVSVDVLDTAEKQPDIFHVLKESFLKAFKIMDRELRVHPNVDCFCSGTTAVTLIKQGQDLVIGNVGDSRAVLGTRNKDNSLEAIQLTVDLKPNLPAEAERIKKCRGRVFALRDEPDVARVWLPNNDSPGLAMARAFGDFCLKDFGLIAVPDVSYRRLTENDEFIVLATDGIWDVLSNKEVVDTIAASPSRSTAARSLVETAVQAWKLKYPTSKIDDCAVVCLFLDSSTNNISSASNGQSKEQTTRKQQVQSRTEKEDVDPTIEHVDDTKEDAKEDDMLLEDYSALEGVTRVNTLLNLPRFTHGKKGL</sequence>
<dbReference type="PANTHER" id="PTHR47992">
    <property type="entry name" value="PROTEIN PHOSPHATASE"/>
    <property type="match status" value="1"/>
</dbReference>
<dbReference type="GO" id="GO:0046872">
    <property type="term" value="F:metal ion binding"/>
    <property type="evidence" value="ECO:0007669"/>
    <property type="project" value="UniProtKB-KW"/>
</dbReference>
<evidence type="ECO:0000256" key="1">
    <source>
        <dbReference type="ARBA" id="ARBA00001936"/>
    </source>
</evidence>
<accession>A0AAW1IQ90</accession>
<dbReference type="FunFam" id="3.60.40.10:FF:000024">
    <property type="entry name" value="probable protein phosphatase 2C 33"/>
    <property type="match status" value="1"/>
</dbReference>
<dbReference type="EC" id="3.1.3.16" evidence="4"/>
<keyword evidence="9" id="KW-0464">Manganese</keyword>
<comment type="similarity">
    <text evidence="3">Belongs to the PP2C family.</text>
</comment>